<protein>
    <submittedName>
        <fullName evidence="2">Uncharacterized protein</fullName>
    </submittedName>
</protein>
<dbReference type="AlphaFoldDB" id="A0A3N4L251"/>
<evidence type="ECO:0000256" key="1">
    <source>
        <dbReference type="SAM" id="Phobius"/>
    </source>
</evidence>
<gene>
    <name evidence="2" type="ORF">P167DRAFT_571384</name>
</gene>
<dbReference type="EMBL" id="ML119112">
    <property type="protein sequence ID" value="RPB15739.1"/>
    <property type="molecule type" value="Genomic_DNA"/>
</dbReference>
<name>A0A3N4L251_9PEZI</name>
<proteinExistence type="predicted"/>
<accession>A0A3N4L251</accession>
<keyword evidence="1" id="KW-1133">Transmembrane helix</keyword>
<evidence type="ECO:0000313" key="3">
    <source>
        <dbReference type="Proteomes" id="UP000277580"/>
    </source>
</evidence>
<sequence>MGMVEDGDFMEMNEHLDEKLCSPINTAEDSPQTSSDFKLHPASTEPKKTVLSSSLYYLLTWHIGNAISIPATAFFLYLNLSEYSIDPRVGLSHAVTSNIIGALQLLAKLHELMMITSLVNITRQWILRSLLDSKGTPLGLVGAELSMMNGGYLISDGYLAAVKAIFGCFGQAKDPERNLQRRNQGTMLF</sequence>
<reference evidence="2 3" key="1">
    <citation type="journal article" date="2018" name="Nat. Ecol. Evol.">
        <title>Pezizomycetes genomes reveal the molecular basis of ectomycorrhizal truffle lifestyle.</title>
        <authorList>
            <person name="Murat C."/>
            <person name="Payen T."/>
            <person name="Noel B."/>
            <person name="Kuo A."/>
            <person name="Morin E."/>
            <person name="Chen J."/>
            <person name="Kohler A."/>
            <person name="Krizsan K."/>
            <person name="Balestrini R."/>
            <person name="Da Silva C."/>
            <person name="Montanini B."/>
            <person name="Hainaut M."/>
            <person name="Levati E."/>
            <person name="Barry K.W."/>
            <person name="Belfiori B."/>
            <person name="Cichocki N."/>
            <person name="Clum A."/>
            <person name="Dockter R.B."/>
            <person name="Fauchery L."/>
            <person name="Guy J."/>
            <person name="Iotti M."/>
            <person name="Le Tacon F."/>
            <person name="Lindquist E.A."/>
            <person name="Lipzen A."/>
            <person name="Malagnac F."/>
            <person name="Mello A."/>
            <person name="Molinier V."/>
            <person name="Miyauchi S."/>
            <person name="Poulain J."/>
            <person name="Riccioni C."/>
            <person name="Rubini A."/>
            <person name="Sitrit Y."/>
            <person name="Splivallo R."/>
            <person name="Traeger S."/>
            <person name="Wang M."/>
            <person name="Zifcakova L."/>
            <person name="Wipf D."/>
            <person name="Zambonelli A."/>
            <person name="Paolocci F."/>
            <person name="Nowrousian M."/>
            <person name="Ottonello S."/>
            <person name="Baldrian P."/>
            <person name="Spatafora J.W."/>
            <person name="Henrissat B."/>
            <person name="Nagy L.G."/>
            <person name="Aury J.M."/>
            <person name="Wincker P."/>
            <person name="Grigoriev I.V."/>
            <person name="Bonfante P."/>
            <person name="Martin F.M."/>
        </authorList>
    </citation>
    <scope>NUCLEOTIDE SEQUENCE [LARGE SCALE GENOMIC DNA]</scope>
    <source>
        <strain evidence="2 3">CCBAS932</strain>
    </source>
</reference>
<dbReference type="InParanoid" id="A0A3N4L251"/>
<dbReference type="Proteomes" id="UP000277580">
    <property type="component" value="Unassembled WGS sequence"/>
</dbReference>
<organism evidence="2 3">
    <name type="scientific">Morchella conica CCBAS932</name>
    <dbReference type="NCBI Taxonomy" id="1392247"/>
    <lineage>
        <taxon>Eukaryota</taxon>
        <taxon>Fungi</taxon>
        <taxon>Dikarya</taxon>
        <taxon>Ascomycota</taxon>
        <taxon>Pezizomycotina</taxon>
        <taxon>Pezizomycetes</taxon>
        <taxon>Pezizales</taxon>
        <taxon>Morchellaceae</taxon>
        <taxon>Morchella</taxon>
    </lineage>
</organism>
<evidence type="ECO:0000313" key="2">
    <source>
        <dbReference type="EMBL" id="RPB15739.1"/>
    </source>
</evidence>
<keyword evidence="1" id="KW-0812">Transmembrane</keyword>
<dbReference type="OrthoDB" id="5342924at2759"/>
<feature type="transmembrane region" description="Helical" evidence="1">
    <location>
        <begin position="55"/>
        <end position="78"/>
    </location>
</feature>
<keyword evidence="1" id="KW-0472">Membrane</keyword>
<keyword evidence="3" id="KW-1185">Reference proteome</keyword>